<dbReference type="AlphaFoldDB" id="A0AAJ7FLF0"/>
<protein>
    <submittedName>
        <fullName evidence="4 5">Ovomucoid</fullName>
    </submittedName>
</protein>
<keyword evidence="1" id="KW-0732">Signal</keyword>
<proteinExistence type="predicted"/>
<dbReference type="RefSeq" id="XP_015597612.1">
    <property type="nucleotide sequence ID" value="XM_015742126.2"/>
</dbReference>
<feature type="signal peptide" evidence="1">
    <location>
        <begin position="1"/>
        <end position="19"/>
    </location>
</feature>
<dbReference type="InterPro" id="IPR002350">
    <property type="entry name" value="Kazal_dom"/>
</dbReference>
<dbReference type="SUPFAM" id="SSF100895">
    <property type="entry name" value="Kazal-type serine protease inhibitors"/>
    <property type="match status" value="1"/>
</dbReference>
<dbReference type="PROSITE" id="PS00282">
    <property type="entry name" value="KAZAL_1"/>
    <property type="match status" value="1"/>
</dbReference>
<dbReference type="SMART" id="SM00280">
    <property type="entry name" value="KAZAL"/>
    <property type="match status" value="1"/>
</dbReference>
<dbReference type="Proteomes" id="UP000694920">
    <property type="component" value="Unplaced"/>
</dbReference>
<dbReference type="Gene3D" id="3.30.60.30">
    <property type="match status" value="1"/>
</dbReference>
<evidence type="ECO:0000313" key="6">
    <source>
        <dbReference type="RefSeq" id="XP_015597613.1"/>
    </source>
</evidence>
<dbReference type="RefSeq" id="XP_024941977.1">
    <property type="nucleotide sequence ID" value="XM_025086209.1"/>
</dbReference>
<feature type="domain" description="Kazal-like" evidence="2">
    <location>
        <begin position="25"/>
        <end position="79"/>
    </location>
</feature>
<dbReference type="RefSeq" id="XP_015597613.1">
    <property type="nucleotide sequence ID" value="XM_015742127.2"/>
</dbReference>
<organism evidence="3 5">
    <name type="scientific">Cephus cinctus</name>
    <name type="common">Wheat stem sawfly</name>
    <dbReference type="NCBI Taxonomy" id="211228"/>
    <lineage>
        <taxon>Eukaryota</taxon>
        <taxon>Metazoa</taxon>
        <taxon>Ecdysozoa</taxon>
        <taxon>Arthropoda</taxon>
        <taxon>Hexapoda</taxon>
        <taxon>Insecta</taxon>
        <taxon>Pterygota</taxon>
        <taxon>Neoptera</taxon>
        <taxon>Endopterygota</taxon>
        <taxon>Hymenoptera</taxon>
        <taxon>Cephoidea</taxon>
        <taxon>Cephidae</taxon>
        <taxon>Cephus</taxon>
    </lineage>
</organism>
<dbReference type="InterPro" id="IPR036058">
    <property type="entry name" value="Kazal_dom_sf"/>
</dbReference>
<evidence type="ECO:0000259" key="2">
    <source>
        <dbReference type="PROSITE" id="PS51465"/>
    </source>
</evidence>
<dbReference type="KEGG" id="ccin:107268897"/>
<evidence type="ECO:0000256" key="1">
    <source>
        <dbReference type="SAM" id="SignalP"/>
    </source>
</evidence>
<dbReference type="PROSITE" id="PS51465">
    <property type="entry name" value="KAZAL_2"/>
    <property type="match status" value="1"/>
</dbReference>
<sequence length="80" mass="8588">MRTTVLLMILSLAVAMTSGGLVKLQNGQTVCACTMDLRPVCGSDRVTYDNLCVFNCAAEKRLAKTGEALTVIKNDICGYL</sequence>
<name>A0AAJ7FLF0_CEPCN</name>
<dbReference type="Pfam" id="PF00050">
    <property type="entry name" value="Kazal_1"/>
    <property type="match status" value="1"/>
</dbReference>
<dbReference type="GeneID" id="107268897"/>
<dbReference type="RefSeq" id="XP_015597611.1">
    <property type="nucleotide sequence ID" value="XM_015742125.2"/>
</dbReference>
<dbReference type="CDD" id="cd00104">
    <property type="entry name" value="KAZAL_FS"/>
    <property type="match status" value="1"/>
</dbReference>
<evidence type="ECO:0000313" key="7">
    <source>
        <dbReference type="RefSeq" id="XP_024941977.1"/>
    </source>
</evidence>
<reference evidence="4 5" key="1">
    <citation type="submission" date="2025-04" db="UniProtKB">
        <authorList>
            <consortium name="RefSeq"/>
        </authorList>
    </citation>
    <scope>IDENTIFICATION</scope>
</reference>
<evidence type="ECO:0000313" key="5">
    <source>
        <dbReference type="RefSeq" id="XP_015597612.1"/>
    </source>
</evidence>
<keyword evidence="3" id="KW-1185">Reference proteome</keyword>
<gene>
    <name evidence="4 5 6 7" type="primary">LOC107268897</name>
</gene>
<feature type="chain" id="PRO_5044708820" evidence="1">
    <location>
        <begin position="20"/>
        <end position="80"/>
    </location>
</feature>
<evidence type="ECO:0000313" key="4">
    <source>
        <dbReference type="RefSeq" id="XP_015597611.1"/>
    </source>
</evidence>
<accession>A0AAJ7FLF0</accession>
<evidence type="ECO:0000313" key="3">
    <source>
        <dbReference type="Proteomes" id="UP000694920"/>
    </source>
</evidence>